<gene>
    <name evidence="1" type="ORF">CO174_03185</name>
</gene>
<reference evidence="2" key="1">
    <citation type="submission" date="2017-09" db="EMBL/GenBank/DDBJ databases">
        <title>Depth-based differentiation of microbial function through sediment-hosted aquifers and enrichment of novel symbionts in the deep terrestrial subsurface.</title>
        <authorList>
            <person name="Probst A.J."/>
            <person name="Ladd B."/>
            <person name="Jarett J.K."/>
            <person name="Geller-Mcgrath D.E."/>
            <person name="Sieber C.M.K."/>
            <person name="Emerson J.B."/>
            <person name="Anantharaman K."/>
            <person name="Thomas B.C."/>
            <person name="Malmstrom R."/>
            <person name="Stieglmeier M."/>
            <person name="Klingl A."/>
            <person name="Woyke T."/>
            <person name="Ryan C.M."/>
            <person name="Banfield J.F."/>
        </authorList>
    </citation>
    <scope>NUCLEOTIDE SEQUENCE [LARGE SCALE GENOMIC DNA]</scope>
</reference>
<evidence type="ECO:0008006" key="3">
    <source>
        <dbReference type="Google" id="ProtNLM"/>
    </source>
</evidence>
<name>A0A2M7XC22_9BACT</name>
<dbReference type="EMBL" id="PFWU01000037">
    <property type="protein sequence ID" value="PJA45440.1"/>
    <property type="molecule type" value="Genomic_DNA"/>
</dbReference>
<protein>
    <recommendedName>
        <fullName evidence="3">DUF5615 domain-containing protein</fullName>
    </recommendedName>
</protein>
<evidence type="ECO:0000313" key="2">
    <source>
        <dbReference type="Proteomes" id="UP000229385"/>
    </source>
</evidence>
<comment type="caution">
    <text evidence="1">The sequence shown here is derived from an EMBL/GenBank/DDBJ whole genome shotgun (WGS) entry which is preliminary data.</text>
</comment>
<evidence type="ECO:0000313" key="1">
    <source>
        <dbReference type="EMBL" id="PJA45440.1"/>
    </source>
</evidence>
<dbReference type="AlphaFoldDB" id="A0A2M7XC22"/>
<dbReference type="Proteomes" id="UP000229385">
    <property type="component" value="Unassembled WGS sequence"/>
</dbReference>
<proteinExistence type="predicted"/>
<accession>A0A2M7XC22</accession>
<organism evidence="1 2">
    <name type="scientific">Candidatus Uhrbacteria bacterium CG_4_9_14_3_um_filter_50_9</name>
    <dbReference type="NCBI Taxonomy" id="1975035"/>
    <lineage>
        <taxon>Bacteria</taxon>
        <taxon>Candidatus Uhriibacteriota</taxon>
    </lineage>
</organism>
<sequence length="91" mass="9691">MSASTYRVVLIADQLDPSELVQKLVQAGLKPSDIHLSRDQASPELVTRGVHFDVPSGVLSVQSLAQGQTPKRSSCGNCTCATCWPADARVP</sequence>